<evidence type="ECO:0000313" key="2">
    <source>
        <dbReference type="EMBL" id="WTQ78720.1"/>
    </source>
</evidence>
<dbReference type="GO" id="GO:0003700">
    <property type="term" value="F:DNA-binding transcription factor activity"/>
    <property type="evidence" value="ECO:0007669"/>
    <property type="project" value="InterPro"/>
</dbReference>
<dbReference type="InterPro" id="IPR036388">
    <property type="entry name" value="WH-like_DNA-bd_sf"/>
</dbReference>
<gene>
    <name evidence="2" type="ORF">OG222_36295</name>
</gene>
<feature type="domain" description="HTH marR-type" evidence="1">
    <location>
        <begin position="18"/>
        <end position="146"/>
    </location>
</feature>
<name>A0AAU1M5J7_9ACTN</name>
<dbReference type="InterPro" id="IPR039422">
    <property type="entry name" value="MarR/SlyA-like"/>
</dbReference>
<dbReference type="PRINTS" id="PR00598">
    <property type="entry name" value="HTHMARR"/>
</dbReference>
<protein>
    <submittedName>
        <fullName evidence="2">MarR family transcriptional regulator</fullName>
    </submittedName>
</protein>
<dbReference type="InterPro" id="IPR036390">
    <property type="entry name" value="WH_DNA-bd_sf"/>
</dbReference>
<dbReference type="PANTHER" id="PTHR33164">
    <property type="entry name" value="TRANSCRIPTIONAL REGULATOR, MARR FAMILY"/>
    <property type="match status" value="1"/>
</dbReference>
<dbReference type="SMART" id="SM00347">
    <property type="entry name" value="HTH_MARR"/>
    <property type="match status" value="1"/>
</dbReference>
<dbReference type="EMBL" id="CP108169">
    <property type="protein sequence ID" value="WTQ78720.1"/>
    <property type="molecule type" value="Genomic_DNA"/>
</dbReference>
<dbReference type="InterPro" id="IPR000835">
    <property type="entry name" value="HTH_MarR-typ"/>
</dbReference>
<dbReference type="GO" id="GO:0006950">
    <property type="term" value="P:response to stress"/>
    <property type="evidence" value="ECO:0007669"/>
    <property type="project" value="TreeGrafter"/>
</dbReference>
<dbReference type="Pfam" id="PF12802">
    <property type="entry name" value="MarR_2"/>
    <property type="match status" value="1"/>
</dbReference>
<sequence length="166" mass="18174">MGLNPEPDHRSRDAAREGSEFVELLEVLWEHGREAVPTGPVSPSQLRVLYTLDREEGINLRMLAEALGSASPSVSRLCDRLQATGFVERAPSPVSRRELELRLTSHGKAYLLDLRTRREEVLMSTIDAMPAKARRSLLEGLRAFRNAAAASGQDSGGGARPLRSTG</sequence>
<accession>A0AAU1M5J7</accession>
<evidence type="ECO:0000259" key="1">
    <source>
        <dbReference type="PROSITE" id="PS50995"/>
    </source>
</evidence>
<dbReference type="AlphaFoldDB" id="A0AAU1M5J7"/>
<dbReference type="SUPFAM" id="SSF46785">
    <property type="entry name" value="Winged helix' DNA-binding domain"/>
    <property type="match status" value="1"/>
</dbReference>
<organism evidence="2">
    <name type="scientific">Streptomyces sp. NBC_00148</name>
    <dbReference type="NCBI Taxonomy" id="2903626"/>
    <lineage>
        <taxon>Bacteria</taxon>
        <taxon>Bacillati</taxon>
        <taxon>Actinomycetota</taxon>
        <taxon>Actinomycetes</taxon>
        <taxon>Kitasatosporales</taxon>
        <taxon>Streptomycetaceae</taxon>
        <taxon>Streptomyces</taxon>
    </lineage>
</organism>
<dbReference type="Gene3D" id="1.10.10.10">
    <property type="entry name" value="Winged helix-like DNA-binding domain superfamily/Winged helix DNA-binding domain"/>
    <property type="match status" value="1"/>
</dbReference>
<dbReference type="PANTHER" id="PTHR33164:SF103">
    <property type="entry name" value="REGULATORY PROTEIN MARR"/>
    <property type="match status" value="1"/>
</dbReference>
<proteinExistence type="predicted"/>
<reference evidence="2" key="1">
    <citation type="submission" date="2022-10" db="EMBL/GenBank/DDBJ databases">
        <title>The complete genomes of actinobacterial strains from the NBC collection.</title>
        <authorList>
            <person name="Joergensen T.S."/>
            <person name="Alvarez Arevalo M."/>
            <person name="Sterndorff E.B."/>
            <person name="Faurdal D."/>
            <person name="Vuksanovic O."/>
            <person name="Mourched A.-S."/>
            <person name="Charusanti P."/>
            <person name="Shaw S."/>
            <person name="Blin K."/>
            <person name="Weber T."/>
        </authorList>
    </citation>
    <scope>NUCLEOTIDE SEQUENCE</scope>
    <source>
        <strain evidence="2">NBC_00148</strain>
    </source>
</reference>
<dbReference type="PROSITE" id="PS50995">
    <property type="entry name" value="HTH_MARR_2"/>
    <property type="match status" value="1"/>
</dbReference>